<dbReference type="RefSeq" id="WP_162088302.1">
    <property type="nucleotide sequence ID" value="NZ_CAJIMS010000001.1"/>
</dbReference>
<gene>
    <name evidence="2" type="ORF">CHRY9390_01953</name>
</gene>
<dbReference type="Proteomes" id="UP000662618">
    <property type="component" value="Unassembled WGS sequence"/>
</dbReference>
<evidence type="ECO:0000313" key="3">
    <source>
        <dbReference type="Proteomes" id="UP000662618"/>
    </source>
</evidence>
<organism evidence="2 3">
    <name type="scientific">Chryseobacterium aquaeductus</name>
    <dbReference type="NCBI Taxonomy" id="2675056"/>
    <lineage>
        <taxon>Bacteria</taxon>
        <taxon>Pseudomonadati</taxon>
        <taxon>Bacteroidota</taxon>
        <taxon>Flavobacteriia</taxon>
        <taxon>Flavobacteriales</taxon>
        <taxon>Weeksellaceae</taxon>
        <taxon>Chryseobacterium group</taxon>
        <taxon>Chryseobacterium</taxon>
    </lineage>
</organism>
<protein>
    <recommendedName>
        <fullName evidence="4">YcxB-like protein domain-containing protein</fullName>
    </recommendedName>
</protein>
<keyword evidence="1" id="KW-1133">Transmembrane helix</keyword>
<sequence>MNEEILTYNTPNSGEILQQINRYEYKRLWENSLKKNTKNLFYGITFTVFGVIAFFLGGYIYAAFFLGFSIAVYSYYFSSLADYKKHKKDFFSEIDREITNLRANSKDVIWEFTPTHFSFKNYRAEYKFIWQEITYCILDDKYLYITASSVMNFILDKDNIDEDNLTKTILYLENKSKFKEV</sequence>
<dbReference type="EMBL" id="CAJIMS010000001">
    <property type="protein sequence ID" value="CAD7809169.1"/>
    <property type="molecule type" value="Genomic_DNA"/>
</dbReference>
<keyword evidence="3" id="KW-1185">Reference proteome</keyword>
<evidence type="ECO:0000256" key="1">
    <source>
        <dbReference type="SAM" id="Phobius"/>
    </source>
</evidence>
<feature type="transmembrane region" description="Helical" evidence="1">
    <location>
        <begin position="39"/>
        <end position="56"/>
    </location>
</feature>
<name>A0A9N8MGT1_9FLAO</name>
<keyword evidence="1" id="KW-0812">Transmembrane</keyword>
<dbReference type="AlphaFoldDB" id="A0A9N8MGT1"/>
<reference evidence="2" key="1">
    <citation type="submission" date="2020-12" db="EMBL/GenBank/DDBJ databases">
        <authorList>
            <person name="Rodrigo-Torres L."/>
            <person name="Arahal R. D."/>
            <person name="Lucena T."/>
        </authorList>
    </citation>
    <scope>NUCLEOTIDE SEQUENCE</scope>
    <source>
        <strain evidence="2">CECT 9390</strain>
    </source>
</reference>
<feature type="transmembrane region" description="Helical" evidence="1">
    <location>
        <begin position="62"/>
        <end position="78"/>
    </location>
</feature>
<comment type="caution">
    <text evidence="2">The sequence shown here is derived from an EMBL/GenBank/DDBJ whole genome shotgun (WGS) entry which is preliminary data.</text>
</comment>
<accession>A0A9N8MGT1</accession>
<proteinExistence type="predicted"/>
<evidence type="ECO:0008006" key="4">
    <source>
        <dbReference type="Google" id="ProtNLM"/>
    </source>
</evidence>
<keyword evidence="1" id="KW-0472">Membrane</keyword>
<evidence type="ECO:0000313" key="2">
    <source>
        <dbReference type="EMBL" id="CAD7809169.1"/>
    </source>
</evidence>